<feature type="transmembrane region" description="Helical" evidence="6">
    <location>
        <begin position="121"/>
        <end position="144"/>
    </location>
</feature>
<evidence type="ECO:0000313" key="8">
    <source>
        <dbReference type="Proteomes" id="UP000046155"/>
    </source>
</evidence>
<dbReference type="PANTHER" id="PTHR30482">
    <property type="entry name" value="HIGH-AFFINITY BRANCHED-CHAIN AMINO ACID TRANSPORT SYSTEM PERMEASE"/>
    <property type="match status" value="1"/>
</dbReference>
<comment type="subcellular location">
    <subcellularLocation>
        <location evidence="1">Cell membrane</location>
        <topology evidence="1">Multi-pass membrane protein</topology>
    </subcellularLocation>
</comment>
<feature type="transmembrane region" description="Helical" evidence="6">
    <location>
        <begin position="93"/>
        <end position="114"/>
    </location>
</feature>
<feature type="transmembrane region" description="Helical" evidence="6">
    <location>
        <begin position="12"/>
        <end position="33"/>
    </location>
</feature>
<evidence type="ECO:0000256" key="4">
    <source>
        <dbReference type="ARBA" id="ARBA00022989"/>
    </source>
</evidence>
<feature type="transmembrane region" description="Helical" evidence="6">
    <location>
        <begin position="214"/>
        <end position="234"/>
    </location>
</feature>
<feature type="transmembrane region" description="Helical" evidence="6">
    <location>
        <begin position="288"/>
        <end position="310"/>
    </location>
</feature>
<feature type="transmembrane region" description="Helical" evidence="6">
    <location>
        <begin position="69"/>
        <end position="87"/>
    </location>
</feature>
<accession>A0A0B7MG17</accession>
<dbReference type="CDD" id="cd06581">
    <property type="entry name" value="TM_PBP1_LivM_like"/>
    <property type="match status" value="1"/>
</dbReference>
<keyword evidence="8" id="KW-1185">Reference proteome</keyword>
<feature type="transmembrane region" description="Helical" evidence="6">
    <location>
        <begin position="254"/>
        <end position="276"/>
    </location>
</feature>
<organism evidence="7 8">
    <name type="scientific">Syntrophaceticus schinkii</name>
    <dbReference type="NCBI Taxonomy" id="499207"/>
    <lineage>
        <taxon>Bacteria</taxon>
        <taxon>Bacillati</taxon>
        <taxon>Bacillota</taxon>
        <taxon>Clostridia</taxon>
        <taxon>Thermoanaerobacterales</taxon>
        <taxon>Thermoanaerobacterales Family III. Incertae Sedis</taxon>
        <taxon>Syntrophaceticus</taxon>
    </lineage>
</organism>
<reference evidence="8" key="1">
    <citation type="submission" date="2015-01" db="EMBL/GenBank/DDBJ databases">
        <authorList>
            <person name="Manzoor Shahid"/>
            <person name="Zubair Saima"/>
        </authorList>
    </citation>
    <scope>NUCLEOTIDE SEQUENCE [LARGE SCALE GENOMIC DNA]</scope>
    <source>
        <strain evidence="8">Sp3</strain>
    </source>
</reference>
<name>A0A0B7MG17_9FIRM</name>
<proteinExistence type="predicted"/>
<dbReference type="EMBL" id="CDRZ01000230">
    <property type="protein sequence ID" value="CEO89015.1"/>
    <property type="molecule type" value="Genomic_DNA"/>
</dbReference>
<evidence type="ECO:0000256" key="1">
    <source>
        <dbReference type="ARBA" id="ARBA00004651"/>
    </source>
</evidence>
<dbReference type="InterPro" id="IPR001851">
    <property type="entry name" value="ABC_transp_permease"/>
</dbReference>
<dbReference type="InterPro" id="IPR043428">
    <property type="entry name" value="LivM-like"/>
</dbReference>
<gene>
    <name evidence="7" type="ORF">SSCH_340011</name>
</gene>
<dbReference type="Pfam" id="PF02653">
    <property type="entry name" value="BPD_transp_2"/>
    <property type="match status" value="1"/>
</dbReference>
<sequence length="337" mass="36870">MPEQNSKVWRTLQQYGFTPIAIVAFVLMFLVPFVVHDEFLLRLLIVGLIYACLAMGFDFTAGFINIVNFGYAAFMGLGAYTSAILAVKFGLSPFIGFLVAPLVTAVAGLLTGLLTLRLRGIFAAVFTWFVGLALMSVCANWVSLTKGHNGLSVPYLFSDPSNKPYYFVIALLCLITWVIMNRFARGHAGLTYKAIGDDMNAAMAAGINPTKVKVINFTVSCFIAGLAGAFYAHFVGVLTPKVMHTSNTIEVMAMAYLGGRGSIWGGFLAAIVFIPLLEYLKFLAEYRLIIYGILLVAVMIFYPDGFSGFVTNKLKKTKFGIFCRNLLQKLSPVKAKS</sequence>
<dbReference type="PANTHER" id="PTHR30482:SF20">
    <property type="entry name" value="HIGH-AFFINITY BRANCHED-CHAIN AMINO ACID TRANSPORT SYSTEM PERMEASE PROTEIN LIVM"/>
    <property type="match status" value="1"/>
</dbReference>
<dbReference type="OrthoDB" id="9789927at2"/>
<evidence type="ECO:0000256" key="6">
    <source>
        <dbReference type="SAM" id="Phobius"/>
    </source>
</evidence>
<dbReference type="GO" id="GO:0005886">
    <property type="term" value="C:plasma membrane"/>
    <property type="evidence" value="ECO:0007669"/>
    <property type="project" value="UniProtKB-SubCell"/>
</dbReference>
<evidence type="ECO:0000256" key="5">
    <source>
        <dbReference type="ARBA" id="ARBA00023136"/>
    </source>
</evidence>
<dbReference type="RefSeq" id="WP_044665066.1">
    <property type="nucleotide sequence ID" value="NZ_CDRZ01000230.1"/>
</dbReference>
<feature type="transmembrane region" description="Helical" evidence="6">
    <location>
        <begin position="39"/>
        <end position="57"/>
    </location>
</feature>
<keyword evidence="2" id="KW-1003">Cell membrane</keyword>
<evidence type="ECO:0000256" key="2">
    <source>
        <dbReference type="ARBA" id="ARBA00022475"/>
    </source>
</evidence>
<keyword evidence="5 6" id="KW-0472">Membrane</keyword>
<evidence type="ECO:0000313" key="7">
    <source>
        <dbReference type="EMBL" id="CEO89015.1"/>
    </source>
</evidence>
<dbReference type="GO" id="GO:0015658">
    <property type="term" value="F:branched-chain amino acid transmembrane transporter activity"/>
    <property type="evidence" value="ECO:0007669"/>
    <property type="project" value="InterPro"/>
</dbReference>
<dbReference type="AlphaFoldDB" id="A0A0B7MG17"/>
<keyword evidence="4 6" id="KW-1133">Transmembrane helix</keyword>
<evidence type="ECO:0000256" key="3">
    <source>
        <dbReference type="ARBA" id="ARBA00022692"/>
    </source>
</evidence>
<feature type="transmembrane region" description="Helical" evidence="6">
    <location>
        <begin position="164"/>
        <end position="184"/>
    </location>
</feature>
<keyword evidence="3 6" id="KW-0812">Transmembrane</keyword>
<protein>
    <submittedName>
        <fullName evidence="7">ABC-type branched-chain amino acid transport system, permease component</fullName>
    </submittedName>
</protein>
<dbReference type="Proteomes" id="UP000046155">
    <property type="component" value="Unassembled WGS sequence"/>
</dbReference>